<evidence type="ECO:0000256" key="6">
    <source>
        <dbReference type="RuleBase" id="RU000481"/>
    </source>
</evidence>
<proteinExistence type="inferred from homology"/>
<evidence type="ECO:0000313" key="10">
    <source>
        <dbReference type="Proteomes" id="UP001623600"/>
    </source>
</evidence>
<dbReference type="InterPro" id="IPR015422">
    <property type="entry name" value="PyrdxlP-dep_Trfase_small"/>
</dbReference>
<dbReference type="InterPro" id="IPR015421">
    <property type="entry name" value="PyrdxlP-dep_Trfase_major"/>
</dbReference>
<dbReference type="SUPFAM" id="SSF53383">
    <property type="entry name" value="PLP-dependent transferases"/>
    <property type="match status" value="1"/>
</dbReference>
<sequence length="391" mass="44121">MYNLINEEIRKIKPSPIREMSNKAALYPNVINLSVGQPDFFTPNHVKTAAKDAIDNNLTGYTSNAGILELREAASNFFDLKYNVKYDPETEVIVTNGATQALDITFRTILQEGCEVILPAPVYVGYEPLIRLCGAIPIHVDTSSNDFVITAEMIKKHLTSKTRCIVLASPSNPTGSIIDEHELKKIAELIKDYNIFILSDEIYSELTYYNKHTSIASYECIKEKVIVINGLAKSHSMTGWRIGFIFSPQYLSNEILKAQQFSLTCASSISQYAGLEALTVGINDADNMKKEYIKRLDFVYNELVSMGLEVVKPKGAFYIFPSIKKFNISSQEFAEMLIEKEQVAVVPGNAFSSYGEGYIRISYAASMEELEEAMKRMRRFIKELERKVIRK</sequence>
<dbReference type="Gene3D" id="3.90.1150.10">
    <property type="entry name" value="Aspartate Aminotransferase, domain 1"/>
    <property type="match status" value="1"/>
</dbReference>
<evidence type="ECO:0000256" key="3">
    <source>
        <dbReference type="ARBA" id="ARBA00022576"/>
    </source>
</evidence>
<feature type="coiled-coil region" evidence="7">
    <location>
        <begin position="363"/>
        <end position="390"/>
    </location>
</feature>
<evidence type="ECO:0000256" key="1">
    <source>
        <dbReference type="ARBA" id="ARBA00001933"/>
    </source>
</evidence>
<gene>
    <name evidence="9" type="ORF">ACJDTP_20930</name>
</gene>
<keyword evidence="3 6" id="KW-0032">Aminotransferase</keyword>
<dbReference type="PROSITE" id="PS00105">
    <property type="entry name" value="AA_TRANSFER_CLASS_1"/>
    <property type="match status" value="1"/>
</dbReference>
<dbReference type="NCBIfam" id="NF005817">
    <property type="entry name" value="PRK07683.1"/>
    <property type="match status" value="1"/>
</dbReference>
<dbReference type="GO" id="GO:0008483">
    <property type="term" value="F:transaminase activity"/>
    <property type="evidence" value="ECO:0007669"/>
    <property type="project" value="UniProtKB-KW"/>
</dbReference>
<keyword evidence="4 6" id="KW-0808">Transferase</keyword>
<reference evidence="9 10" key="1">
    <citation type="submission" date="2024-11" db="EMBL/GenBank/DDBJ databases">
        <authorList>
            <person name="Heng Y.C."/>
            <person name="Lim A.C.H."/>
            <person name="Lee J.K.Y."/>
            <person name="Kittelmann S."/>
        </authorList>
    </citation>
    <scope>NUCLEOTIDE SEQUENCE [LARGE SCALE GENOMIC DNA]</scope>
    <source>
        <strain evidence="9 10">WILCCON 0112</strain>
    </source>
</reference>
<dbReference type="InterPro" id="IPR004838">
    <property type="entry name" value="NHTrfase_class1_PyrdxlP-BS"/>
</dbReference>
<dbReference type="Pfam" id="PF00155">
    <property type="entry name" value="Aminotran_1_2"/>
    <property type="match status" value="1"/>
</dbReference>
<dbReference type="Gene3D" id="3.40.640.10">
    <property type="entry name" value="Type I PLP-dependent aspartate aminotransferase-like (Major domain)"/>
    <property type="match status" value="1"/>
</dbReference>
<dbReference type="EMBL" id="JBJIAB010000035">
    <property type="protein sequence ID" value="MFL0167538.1"/>
    <property type="molecule type" value="Genomic_DNA"/>
</dbReference>
<evidence type="ECO:0000256" key="4">
    <source>
        <dbReference type="ARBA" id="ARBA00022679"/>
    </source>
</evidence>
<evidence type="ECO:0000313" key="9">
    <source>
        <dbReference type="EMBL" id="MFL0167538.1"/>
    </source>
</evidence>
<dbReference type="InterPro" id="IPR050596">
    <property type="entry name" value="AspAT/PAT-like"/>
</dbReference>
<evidence type="ECO:0000256" key="2">
    <source>
        <dbReference type="ARBA" id="ARBA00007441"/>
    </source>
</evidence>
<dbReference type="InterPro" id="IPR015424">
    <property type="entry name" value="PyrdxlP-dep_Trfase"/>
</dbReference>
<keyword evidence="10" id="KW-1185">Reference proteome</keyword>
<dbReference type="CDD" id="cd00609">
    <property type="entry name" value="AAT_like"/>
    <property type="match status" value="1"/>
</dbReference>
<comment type="similarity">
    <text evidence="2 6">Belongs to the class-I pyridoxal-phosphate-dependent aminotransferase family.</text>
</comment>
<dbReference type="RefSeq" id="WP_406762317.1">
    <property type="nucleotide sequence ID" value="NZ_JBJIAB010000035.1"/>
</dbReference>
<organism evidence="9 10">
    <name type="scientific">Candidatus Clostridium helianthi</name>
    <dbReference type="NCBI Taxonomy" id="3381660"/>
    <lineage>
        <taxon>Bacteria</taxon>
        <taxon>Bacillati</taxon>
        <taxon>Bacillota</taxon>
        <taxon>Clostridia</taxon>
        <taxon>Eubacteriales</taxon>
        <taxon>Clostridiaceae</taxon>
        <taxon>Clostridium</taxon>
    </lineage>
</organism>
<dbReference type="PANTHER" id="PTHR46383">
    <property type="entry name" value="ASPARTATE AMINOTRANSFERASE"/>
    <property type="match status" value="1"/>
</dbReference>
<dbReference type="InterPro" id="IPR004839">
    <property type="entry name" value="Aminotransferase_I/II_large"/>
</dbReference>
<dbReference type="EC" id="2.6.1.-" evidence="6"/>
<accession>A0ABW8SBS0</accession>
<evidence type="ECO:0000256" key="5">
    <source>
        <dbReference type="ARBA" id="ARBA00022898"/>
    </source>
</evidence>
<keyword evidence="5" id="KW-0663">Pyridoxal phosphate</keyword>
<protein>
    <recommendedName>
        <fullName evidence="6">Aminotransferase</fullName>
        <ecNumber evidence="6">2.6.1.-</ecNumber>
    </recommendedName>
</protein>
<name>A0ABW8SBS0_9CLOT</name>
<evidence type="ECO:0000259" key="8">
    <source>
        <dbReference type="Pfam" id="PF00155"/>
    </source>
</evidence>
<dbReference type="Proteomes" id="UP001623600">
    <property type="component" value="Unassembled WGS sequence"/>
</dbReference>
<comment type="cofactor">
    <cofactor evidence="1 6">
        <name>pyridoxal 5'-phosphate</name>
        <dbReference type="ChEBI" id="CHEBI:597326"/>
    </cofactor>
</comment>
<keyword evidence="7" id="KW-0175">Coiled coil</keyword>
<comment type="caution">
    <text evidence="9">The sequence shown here is derived from an EMBL/GenBank/DDBJ whole genome shotgun (WGS) entry which is preliminary data.</text>
</comment>
<feature type="domain" description="Aminotransferase class I/classII large" evidence="8">
    <location>
        <begin position="29"/>
        <end position="376"/>
    </location>
</feature>
<evidence type="ECO:0000256" key="7">
    <source>
        <dbReference type="SAM" id="Coils"/>
    </source>
</evidence>
<dbReference type="PANTHER" id="PTHR46383:SF4">
    <property type="entry name" value="AMINOTRANSFERASE"/>
    <property type="match status" value="1"/>
</dbReference>